<proteinExistence type="inferred from homology"/>
<sequence length="212" mass="22995">MLNKRYFLIYSLLMTAVVVASNFLVQYPVSGMLAGINLADLLTFGAFTYPIAFLVTDLTNRQFGPQVARRVVLVGFIAGVLLSILLATPRIAVASGTAFLVGQLLDISVFNRLRQQSWWKAPLMGSLIGSVLDTIIFFSISFAPVFGFIGPNDDFAIATAPILGVMTAEAPRWISWAIADFGVKMLIGVIMLLPYGALMSVVRPMPTASRTI</sequence>
<comment type="function">
    <text evidence="1">Involved in the import of queuosine (Q) precursors, required for Q precursor salvage.</text>
</comment>
<keyword evidence="1" id="KW-0472">Membrane</keyword>
<protein>
    <recommendedName>
        <fullName evidence="1">Probable queuosine precursor transporter</fullName>
        <shortName evidence="1">Q precursor transporter</shortName>
    </recommendedName>
</protein>
<gene>
    <name evidence="2" type="ORF">FAA86_07985</name>
</gene>
<feature type="transmembrane region" description="Helical" evidence="1">
    <location>
        <begin position="123"/>
        <end position="149"/>
    </location>
</feature>
<dbReference type="Proteomes" id="UP000307378">
    <property type="component" value="Unassembled WGS sequence"/>
</dbReference>
<feature type="transmembrane region" description="Helical" evidence="1">
    <location>
        <begin position="31"/>
        <end position="55"/>
    </location>
</feature>
<dbReference type="HAMAP" id="MF_02088">
    <property type="entry name" value="Q_prec_transport"/>
    <property type="match status" value="1"/>
</dbReference>
<keyword evidence="1" id="KW-0813">Transport</keyword>
<evidence type="ECO:0000256" key="1">
    <source>
        <dbReference type="HAMAP-Rule" id="MF_02088"/>
    </source>
</evidence>
<comment type="caution">
    <text evidence="2">The sequence shown here is derived from an EMBL/GenBank/DDBJ whole genome shotgun (WGS) entry which is preliminary data.</text>
</comment>
<dbReference type="GO" id="GO:0005886">
    <property type="term" value="C:plasma membrane"/>
    <property type="evidence" value="ECO:0007669"/>
    <property type="project" value="UniProtKB-SubCell"/>
</dbReference>
<name>A0A4V4HRP1_9HYPH</name>
<keyword evidence="1" id="KW-1003">Cell membrane</keyword>
<keyword evidence="1" id="KW-0997">Cell inner membrane</keyword>
<dbReference type="PANTHER" id="PTHR34300:SF1">
    <property type="entry name" value="QUEUOSINE PRECURSOR TRANSPORTER"/>
    <property type="match status" value="1"/>
</dbReference>
<feature type="transmembrane region" description="Helical" evidence="1">
    <location>
        <begin position="7"/>
        <end position="25"/>
    </location>
</feature>
<reference evidence="2 3" key="1">
    <citation type="submission" date="2019-04" db="EMBL/GenBank/DDBJ databases">
        <title>genome sequence of strain W3.</title>
        <authorList>
            <person name="Gao J."/>
            <person name="Sun J."/>
        </authorList>
    </citation>
    <scope>NUCLEOTIDE SEQUENCE [LARGE SCALE GENOMIC DNA]</scope>
    <source>
        <strain evidence="2 3">W3</strain>
    </source>
</reference>
<dbReference type="RefSeq" id="WP_113461452.1">
    <property type="nucleotide sequence ID" value="NZ_STGU01000003.1"/>
</dbReference>
<feature type="transmembrane region" description="Helical" evidence="1">
    <location>
        <begin position="91"/>
        <end position="111"/>
    </location>
</feature>
<evidence type="ECO:0000313" key="2">
    <source>
        <dbReference type="EMBL" id="THV37516.1"/>
    </source>
</evidence>
<feature type="transmembrane region" description="Helical" evidence="1">
    <location>
        <begin position="67"/>
        <end position="85"/>
    </location>
</feature>
<comment type="similarity">
    <text evidence="1">Belongs to the vitamin uptake transporter (VUT/ECF) (TC 2.A.88) family. Q precursor transporter subfamily.</text>
</comment>
<feature type="transmembrane region" description="Helical" evidence="1">
    <location>
        <begin position="181"/>
        <end position="202"/>
    </location>
</feature>
<evidence type="ECO:0000313" key="3">
    <source>
        <dbReference type="Proteomes" id="UP000307378"/>
    </source>
</evidence>
<dbReference type="EMBL" id="STGU01000003">
    <property type="protein sequence ID" value="THV37516.1"/>
    <property type="molecule type" value="Genomic_DNA"/>
</dbReference>
<keyword evidence="1" id="KW-1133">Transmembrane helix</keyword>
<dbReference type="AlphaFoldDB" id="A0A4V4HRP1"/>
<dbReference type="Pfam" id="PF02592">
    <property type="entry name" value="Vut_1"/>
    <property type="match status" value="1"/>
</dbReference>
<dbReference type="InterPro" id="IPR003744">
    <property type="entry name" value="YhhQ"/>
</dbReference>
<accession>A0A4V4HRP1</accession>
<dbReference type="GO" id="GO:0022857">
    <property type="term" value="F:transmembrane transporter activity"/>
    <property type="evidence" value="ECO:0007669"/>
    <property type="project" value="UniProtKB-UniRule"/>
</dbReference>
<comment type="subcellular location">
    <subcellularLocation>
        <location evidence="1">Cell inner membrane</location>
        <topology evidence="1">Multi-pass membrane protein</topology>
    </subcellularLocation>
</comment>
<organism evidence="2 3">
    <name type="scientific">Rhizobium rosettiformans W3</name>
    <dbReference type="NCBI Taxonomy" id="538378"/>
    <lineage>
        <taxon>Bacteria</taxon>
        <taxon>Pseudomonadati</taxon>
        <taxon>Pseudomonadota</taxon>
        <taxon>Alphaproteobacteria</taxon>
        <taxon>Hyphomicrobiales</taxon>
        <taxon>Rhizobiaceae</taxon>
        <taxon>Rhizobium/Agrobacterium group</taxon>
        <taxon>Rhizobium</taxon>
    </lineage>
</organism>
<dbReference type="PANTHER" id="PTHR34300">
    <property type="entry name" value="QUEUOSINE PRECURSOR TRANSPORTER-RELATED"/>
    <property type="match status" value="1"/>
</dbReference>
<keyword evidence="1" id="KW-0812">Transmembrane</keyword>
<dbReference type="NCBIfam" id="TIGR00697">
    <property type="entry name" value="queuosine precursor transporter"/>
    <property type="match status" value="1"/>
</dbReference>